<dbReference type="EMBL" id="BTSY01000001">
    <property type="protein sequence ID" value="GMT12167.1"/>
    <property type="molecule type" value="Genomic_DNA"/>
</dbReference>
<dbReference type="Proteomes" id="UP001432322">
    <property type="component" value="Unassembled WGS sequence"/>
</dbReference>
<organism evidence="2 4">
    <name type="scientific">Pristionchus fissidentatus</name>
    <dbReference type="NCBI Taxonomy" id="1538716"/>
    <lineage>
        <taxon>Eukaryota</taxon>
        <taxon>Metazoa</taxon>
        <taxon>Ecdysozoa</taxon>
        <taxon>Nematoda</taxon>
        <taxon>Chromadorea</taxon>
        <taxon>Rhabditida</taxon>
        <taxon>Rhabditina</taxon>
        <taxon>Diplogasteromorpha</taxon>
        <taxon>Diplogasteroidea</taxon>
        <taxon>Neodiplogasteridae</taxon>
        <taxon>Pristionchus</taxon>
    </lineage>
</organism>
<evidence type="ECO:0000313" key="3">
    <source>
        <dbReference type="EMBL" id="GMT12167.1"/>
    </source>
</evidence>
<evidence type="ECO:0000313" key="2">
    <source>
        <dbReference type="EMBL" id="GMT12165.1"/>
    </source>
</evidence>
<reference evidence="2" key="1">
    <citation type="submission" date="2023-10" db="EMBL/GenBank/DDBJ databases">
        <title>Genome assembly of Pristionchus species.</title>
        <authorList>
            <person name="Yoshida K."/>
            <person name="Sommer R.J."/>
        </authorList>
    </citation>
    <scope>NUCLEOTIDE SEQUENCE</scope>
    <source>
        <strain evidence="2">RS5133</strain>
    </source>
</reference>
<sequence>IDLSSDNCSLVLKGSLEAISAPKVMLLRLVVFITLLLVLDACSSGGRAGGAPGGAAAEKPDDGKIDVPGRRKREVDDVDEFIGPDLLISDDEMDSGSGVDGRIEVGGYIM</sequence>
<comment type="caution">
    <text evidence="2">The sequence shown here is derived from an EMBL/GenBank/DDBJ whole genome shotgun (WGS) entry which is preliminary data.</text>
</comment>
<name>A0AAV5V2Y4_9BILA</name>
<evidence type="ECO:0000256" key="1">
    <source>
        <dbReference type="SAM" id="MobiDB-lite"/>
    </source>
</evidence>
<proteinExistence type="predicted"/>
<protein>
    <submittedName>
        <fullName evidence="2">Uncharacterized protein</fullName>
    </submittedName>
</protein>
<dbReference type="EMBL" id="BTSY01000001">
    <property type="protein sequence ID" value="GMT12165.1"/>
    <property type="molecule type" value="Genomic_DNA"/>
</dbReference>
<evidence type="ECO:0000313" key="4">
    <source>
        <dbReference type="Proteomes" id="UP001432322"/>
    </source>
</evidence>
<feature type="compositionally biased region" description="Basic and acidic residues" evidence="1">
    <location>
        <begin position="58"/>
        <end position="72"/>
    </location>
</feature>
<accession>A0AAV5V2Y4</accession>
<keyword evidence="4" id="KW-1185">Reference proteome</keyword>
<feature type="non-terminal residue" evidence="2">
    <location>
        <position position="1"/>
    </location>
</feature>
<feature type="region of interest" description="Disordered" evidence="1">
    <location>
        <begin position="46"/>
        <end position="72"/>
    </location>
</feature>
<gene>
    <name evidence="2" type="ORF">PFISCL1PPCAC_3462</name>
    <name evidence="3" type="ORF">PFISCL1PPCAC_3464</name>
</gene>
<dbReference type="AlphaFoldDB" id="A0AAV5V2Y4"/>